<sequence length="200" mass="23485">MKPFWEDEYLNKEKSTFGNPSKEVKEFVPYLKKDAKILDVGCGDGRHALYLASLGFQVDAFDLSKNAIEKIDYLKQKNNLNIHTWVCDVLDYPFRYSYDLIIVHGVLQFIDKTKQPQVIELLKKWTNVNGYHVIALFTDEEPIPDDLKDVMVGVFKNEEIKDYYINWKTLMFENKKFHDEHENGIKHLHAMNKLVVKKIG</sequence>
<keyword evidence="3" id="KW-1185">Reference proteome</keyword>
<proteinExistence type="predicted"/>
<accession>A0A2T3G6V0</accession>
<dbReference type="AlphaFoldDB" id="A0A2T3G6V0"/>
<organism evidence="2 3">
    <name type="scientific">Faecalibacillus intestinalis</name>
    <dbReference type="NCBI Taxonomy" id="1982626"/>
    <lineage>
        <taxon>Bacteria</taxon>
        <taxon>Bacillati</taxon>
        <taxon>Bacillota</taxon>
        <taxon>Erysipelotrichia</taxon>
        <taxon>Erysipelotrichales</taxon>
        <taxon>Coprobacillaceae</taxon>
        <taxon>Faecalibacillus</taxon>
    </lineage>
</organism>
<protein>
    <recommendedName>
        <fullName evidence="1">Tellurite resistance methyltransferase TehB-like domain-containing protein</fullName>
    </recommendedName>
</protein>
<dbReference type="CDD" id="cd02440">
    <property type="entry name" value="AdoMet_MTases"/>
    <property type="match status" value="1"/>
</dbReference>
<dbReference type="EMBL" id="PYLQ01000001">
    <property type="protein sequence ID" value="PST43280.1"/>
    <property type="molecule type" value="Genomic_DNA"/>
</dbReference>
<reference evidence="2 3" key="1">
    <citation type="journal article" date="2019" name="Int. J. Syst. Evol. Microbiol.">
        <title>Faecalibacillus intestinalis gen. nov., sp. nov. and Faecalibacillus faecis sp. nov., isolated from human faeces.</title>
        <authorList>
            <person name="Seo B."/>
            <person name="Jeon K."/>
            <person name="Baek I."/>
            <person name="Lee Y.M."/>
            <person name="Baek K."/>
            <person name="Ko G."/>
        </authorList>
    </citation>
    <scope>NUCLEOTIDE SEQUENCE [LARGE SCALE GENOMIC DNA]</scope>
    <source>
        <strain evidence="2 3">SNUG30099</strain>
    </source>
</reference>
<gene>
    <name evidence="2" type="ORF">C7U54_00790</name>
</gene>
<evidence type="ECO:0000313" key="2">
    <source>
        <dbReference type="EMBL" id="PST43280.1"/>
    </source>
</evidence>
<name>A0A2T3G6V0_9FIRM</name>
<dbReference type="SUPFAM" id="SSF53335">
    <property type="entry name" value="S-adenosyl-L-methionine-dependent methyltransferases"/>
    <property type="match status" value="1"/>
</dbReference>
<dbReference type="Gene3D" id="3.40.50.150">
    <property type="entry name" value="Vaccinia Virus protein VP39"/>
    <property type="match status" value="1"/>
</dbReference>
<dbReference type="InterPro" id="IPR029063">
    <property type="entry name" value="SAM-dependent_MTases_sf"/>
</dbReference>
<dbReference type="Proteomes" id="UP000240974">
    <property type="component" value="Unassembled WGS sequence"/>
</dbReference>
<dbReference type="PANTHER" id="PTHR43861">
    <property type="entry name" value="TRANS-ACONITATE 2-METHYLTRANSFERASE-RELATED"/>
    <property type="match status" value="1"/>
</dbReference>
<evidence type="ECO:0000313" key="3">
    <source>
        <dbReference type="Proteomes" id="UP000240974"/>
    </source>
</evidence>
<dbReference type="InterPro" id="IPR015985">
    <property type="entry name" value="TehB-like_dom"/>
</dbReference>
<dbReference type="RefSeq" id="WP_107028949.1">
    <property type="nucleotide sequence ID" value="NZ_PYLQ01000001.1"/>
</dbReference>
<comment type="caution">
    <text evidence="2">The sequence shown here is derived from an EMBL/GenBank/DDBJ whole genome shotgun (WGS) entry which is preliminary data.</text>
</comment>
<evidence type="ECO:0000259" key="1">
    <source>
        <dbReference type="Pfam" id="PF03848"/>
    </source>
</evidence>
<dbReference type="Pfam" id="PF03848">
    <property type="entry name" value="TehB"/>
    <property type="match status" value="1"/>
</dbReference>
<feature type="domain" description="Tellurite resistance methyltransferase TehB-like" evidence="1">
    <location>
        <begin position="13"/>
        <end position="184"/>
    </location>
</feature>